<evidence type="ECO:0000313" key="2">
    <source>
        <dbReference type="EMBL" id="KAK3236625.1"/>
    </source>
</evidence>
<gene>
    <name evidence="2" type="ORF">CYMTET_53245</name>
</gene>
<comment type="caution">
    <text evidence="2">The sequence shown here is derived from an EMBL/GenBank/DDBJ whole genome shotgun (WGS) entry which is preliminary data.</text>
</comment>
<name>A0AAE0BII4_9CHLO</name>
<dbReference type="AlphaFoldDB" id="A0AAE0BII4"/>
<keyword evidence="3" id="KW-1185">Reference proteome</keyword>
<keyword evidence="1" id="KW-0175">Coiled coil</keyword>
<evidence type="ECO:0000256" key="1">
    <source>
        <dbReference type="SAM" id="Coils"/>
    </source>
</evidence>
<reference evidence="2 3" key="1">
    <citation type="journal article" date="2015" name="Genome Biol. Evol.">
        <title>Comparative Genomics of a Bacterivorous Green Alga Reveals Evolutionary Causalities and Consequences of Phago-Mixotrophic Mode of Nutrition.</title>
        <authorList>
            <person name="Burns J.A."/>
            <person name="Paasch A."/>
            <person name="Narechania A."/>
            <person name="Kim E."/>
        </authorList>
    </citation>
    <scope>NUCLEOTIDE SEQUENCE [LARGE SCALE GENOMIC DNA]</scope>
    <source>
        <strain evidence="2 3">PLY_AMNH</strain>
    </source>
</reference>
<dbReference type="Proteomes" id="UP001190700">
    <property type="component" value="Unassembled WGS sequence"/>
</dbReference>
<evidence type="ECO:0000313" key="3">
    <source>
        <dbReference type="Proteomes" id="UP001190700"/>
    </source>
</evidence>
<sequence>MGSPVKGGKGKAGVQVSGVRATSMALSMATLEAQLVAAKASAESKDRTLTQAQERLRDMKGELEARAKQCAEVALQNAELRTKAAAAAATIEDRCACSGSRE</sequence>
<protein>
    <submittedName>
        <fullName evidence="2">Uncharacterized protein</fullName>
    </submittedName>
</protein>
<proteinExistence type="predicted"/>
<accession>A0AAE0BII4</accession>
<dbReference type="EMBL" id="LGRX02034934">
    <property type="protein sequence ID" value="KAK3236625.1"/>
    <property type="molecule type" value="Genomic_DNA"/>
</dbReference>
<organism evidence="2 3">
    <name type="scientific">Cymbomonas tetramitiformis</name>
    <dbReference type="NCBI Taxonomy" id="36881"/>
    <lineage>
        <taxon>Eukaryota</taxon>
        <taxon>Viridiplantae</taxon>
        <taxon>Chlorophyta</taxon>
        <taxon>Pyramimonadophyceae</taxon>
        <taxon>Pyramimonadales</taxon>
        <taxon>Pyramimonadaceae</taxon>
        <taxon>Cymbomonas</taxon>
    </lineage>
</organism>
<feature type="coiled-coil region" evidence="1">
    <location>
        <begin position="42"/>
        <end position="69"/>
    </location>
</feature>